<accession>C5BTW5</accession>
<dbReference type="KEGG" id="ttu:TERTU_4041"/>
<proteinExistence type="predicted"/>
<feature type="transmembrane region" description="Helical" evidence="2">
    <location>
        <begin position="735"/>
        <end position="758"/>
    </location>
</feature>
<feature type="transmembrane region" description="Helical" evidence="2">
    <location>
        <begin position="258"/>
        <end position="279"/>
    </location>
</feature>
<keyword evidence="2" id="KW-0472">Membrane</keyword>
<feature type="transmembrane region" description="Helical" evidence="2">
    <location>
        <begin position="12"/>
        <end position="32"/>
    </location>
</feature>
<organism evidence="3 4">
    <name type="scientific">Teredinibacter turnerae (strain ATCC 39867 / T7901)</name>
    <dbReference type="NCBI Taxonomy" id="377629"/>
    <lineage>
        <taxon>Bacteria</taxon>
        <taxon>Pseudomonadati</taxon>
        <taxon>Pseudomonadota</taxon>
        <taxon>Gammaproteobacteria</taxon>
        <taxon>Cellvibrionales</taxon>
        <taxon>Cellvibrionaceae</taxon>
        <taxon>Teredinibacter</taxon>
    </lineage>
</organism>
<sequence length="1367" mass="156577">MEETKTPKYGLSLRVVIPAIIAIIGLLSYFYYATNNSQYQTLNRHYLRELGDATKTFNTRLNQYYATRWYTQASAAELDNNAPVCVVHDNPQADKATGKIFYFESGKFVYRDLATQECWQQPITNFLPAPSGEFSQYLLVTPNNKVLATKGDLRALSVIDTRQIARQIALELNRDWVKLAANFEKSSSVEQQAENKLPGFSYYLDLKLNPGEYRIYLFPFSVDLDFPVTPRENAHQLYLLGIVPKSALSSTDSKRWTLSNYVLSLLAVVFFLVITRLFLLSQHQPVDNLFYHTTLYSSFIFFAAITAAYFAFFETSLEKADKARKAFAIAQSTSRQMFEELKQTLPELDRIAQFYMRDTFSCDTGVCKRDPETNPAAFALSNWDTNSLICDSDKTKIGSDPVKPDPVCVYFSKEIRQKAECSKGHVTGDETRSPLVNCQWREAMGSMDWHILHAFTLKDDGMQAGNQFYNKEFQRRPQNLDLSHREYFKTILNQEGWYHAELTKGLTFQQFYIQRLRSLTNGSLATTLSVPLLVPGANYKVLAADIELRSVSQFSTERLRDLQDISLFVLDRASGEILFHTDRSRILNENLFSNGRETDAVRHAIQARRDSREGRVLAISGNYQGLPGWFVVHEAPLDQWAVVTFFPRESLNNYFSNIFFINIVYFLAFLLLGQSIAWSMSAVNRRSPVRRVFGIPKFIESRKLMLFLSVLIFAQIGSTWIGFGLTQHFSAPEMVSIALVIIANLIVITWGISSYAIMAEQQMNKPRDIKHRMQDLPRLVAQHFDWGCAWLLVGFVVGAVFLNWNLHYSAKQPARALNWYYKNTTTPRINAEVQNLVAKARQLYPSSIRGHGQDPFKLMEANRSSAIDSALDRLQNNSIGLDDVGSFSEFTQLTNTQEWLDRYIFRSHSRNRNSTDSLASAQTADDTSERGLQSVNSDTESGSHSTFYFFLFVVPFGAFMLAWLWISFNKRILYGRLFGTENMLRFINRLYRHNIHNHGLSPDSNLQICLPRTTESGVPLTYLLTSETPQRRLLKTLFCDNAALSSLFNDPSPCPNIELRLTTTRQGVEIAIFNITANLNMRAQRDKLLWFFQRMKELKRVEKINKLTLFCSYESIVMLLSINNLRKGSDISTNLISTEEYNDWAYCLRDFTVTTEIERSYLDRDFIAKETDAMPALKNFISFADTNLSEVKSGAQLQYNDYRWTNLPDRFKTSTEWYSIRYIQLKVGAFYRTLWNSCAPSEKLALFYLAKHKRINPNNEKVLENLATRGLVQVYRGQVRIVNQSFASYILHAESTDTLHLLIRQGDMGNWNDYRMAVYLVVAAVLFALTLWSGNSLYVIISSALGFMALVSNIVSGVSFLRGRLLG</sequence>
<dbReference type="Proteomes" id="UP000009080">
    <property type="component" value="Chromosome"/>
</dbReference>
<feature type="transmembrane region" description="Helical" evidence="2">
    <location>
        <begin position="658"/>
        <end position="683"/>
    </location>
</feature>
<feature type="transmembrane region" description="Helical" evidence="2">
    <location>
        <begin position="1314"/>
        <end position="1332"/>
    </location>
</feature>
<gene>
    <name evidence="3" type="ordered locus">TERTU_4041</name>
</gene>
<evidence type="ECO:0000313" key="4">
    <source>
        <dbReference type="Proteomes" id="UP000009080"/>
    </source>
</evidence>
<keyword evidence="4" id="KW-1185">Reference proteome</keyword>
<feature type="transmembrane region" description="Helical" evidence="2">
    <location>
        <begin position="947"/>
        <end position="966"/>
    </location>
</feature>
<dbReference type="EMBL" id="CP001614">
    <property type="protein sequence ID" value="ACR14692.1"/>
    <property type="molecule type" value="Genomic_DNA"/>
</dbReference>
<feature type="transmembrane region" description="Helical" evidence="2">
    <location>
        <begin position="291"/>
        <end position="312"/>
    </location>
</feature>
<evidence type="ECO:0000256" key="1">
    <source>
        <dbReference type="SAM" id="MobiDB-lite"/>
    </source>
</evidence>
<evidence type="ECO:0000313" key="3">
    <source>
        <dbReference type="EMBL" id="ACR14692.1"/>
    </source>
</evidence>
<reference evidence="3 4" key="1">
    <citation type="journal article" date="2009" name="PLoS ONE">
        <title>The complete genome of Teredinibacter turnerae T7901: an intracellular endosymbiont of marine wood-boring bivalves (shipworms).</title>
        <authorList>
            <person name="Yang J.C."/>
            <person name="Madupu R."/>
            <person name="Durkin A.S."/>
            <person name="Ekborg N.A."/>
            <person name="Pedamallu C.S."/>
            <person name="Hostetler J.B."/>
            <person name="Radune D."/>
            <person name="Toms B.S."/>
            <person name="Henrissat B."/>
            <person name="Coutinho P.M."/>
            <person name="Schwarz S."/>
            <person name="Field L."/>
            <person name="Trindade-Silva A.E."/>
            <person name="Soares C.A.G."/>
            <person name="Elshahawi S."/>
            <person name="Hanora A."/>
            <person name="Schmidt E.W."/>
            <person name="Haygood M.G."/>
            <person name="Posfai J."/>
            <person name="Benner J."/>
            <person name="Madinger C."/>
            <person name="Nove J."/>
            <person name="Anton B."/>
            <person name="Chaudhary K."/>
            <person name="Foster J."/>
            <person name="Holman A."/>
            <person name="Kumar S."/>
            <person name="Lessard P.A."/>
            <person name="Luyten Y.A."/>
            <person name="Slatko B."/>
            <person name="Wood N."/>
            <person name="Wu B."/>
            <person name="Teplitski M."/>
            <person name="Mougous J.D."/>
            <person name="Ward N."/>
            <person name="Eisen J.A."/>
            <person name="Badger J.H."/>
            <person name="Distel D.L."/>
        </authorList>
    </citation>
    <scope>NUCLEOTIDE SEQUENCE [LARGE SCALE GENOMIC DNA]</scope>
    <source>
        <strain evidence="4">ATCC 39867 / T7901</strain>
    </source>
</reference>
<feature type="transmembrane region" description="Helical" evidence="2">
    <location>
        <begin position="704"/>
        <end position="723"/>
    </location>
</feature>
<keyword evidence="2" id="KW-0812">Transmembrane</keyword>
<keyword evidence="2" id="KW-1133">Transmembrane helix</keyword>
<protein>
    <submittedName>
        <fullName evidence="3">Membrane protein</fullName>
    </submittedName>
</protein>
<feature type="region of interest" description="Disordered" evidence="1">
    <location>
        <begin position="913"/>
        <end position="942"/>
    </location>
</feature>
<name>C5BTW5_TERTT</name>
<evidence type="ECO:0000256" key="2">
    <source>
        <dbReference type="SAM" id="Phobius"/>
    </source>
</evidence>
<dbReference type="OrthoDB" id="7481928at2"/>
<dbReference type="eggNOG" id="ENOG502Z7NM">
    <property type="taxonomic scope" value="Bacteria"/>
</dbReference>
<dbReference type="HOGENOM" id="CLU_244278_0_0_6"/>
<dbReference type="RefSeq" id="WP_015820806.1">
    <property type="nucleotide sequence ID" value="NC_012997.1"/>
</dbReference>
<feature type="transmembrane region" description="Helical" evidence="2">
    <location>
        <begin position="1338"/>
        <end position="1361"/>
    </location>
</feature>
<feature type="transmembrane region" description="Helical" evidence="2">
    <location>
        <begin position="779"/>
        <end position="802"/>
    </location>
</feature>